<dbReference type="Gene3D" id="2.40.40.20">
    <property type="match status" value="1"/>
</dbReference>
<evidence type="ECO:0000256" key="4">
    <source>
        <dbReference type="ARBA" id="ARBA00022813"/>
    </source>
</evidence>
<dbReference type="Pfam" id="PF02261">
    <property type="entry name" value="Asp_decarbox"/>
    <property type="match status" value="1"/>
</dbReference>
<evidence type="ECO:0000313" key="9">
    <source>
        <dbReference type="EMBL" id="GAG52413.1"/>
    </source>
</evidence>
<dbReference type="GO" id="GO:0015940">
    <property type="term" value="P:pantothenate biosynthetic process"/>
    <property type="evidence" value="ECO:0007669"/>
    <property type="project" value="UniProtKB-KW"/>
</dbReference>
<dbReference type="InterPro" id="IPR003190">
    <property type="entry name" value="Asp_decarbox"/>
</dbReference>
<evidence type="ECO:0000256" key="6">
    <source>
        <dbReference type="ARBA" id="ARBA00023239"/>
    </source>
</evidence>
<dbReference type="SUPFAM" id="SSF50692">
    <property type="entry name" value="ADC-like"/>
    <property type="match status" value="1"/>
</dbReference>
<dbReference type="PANTHER" id="PTHR21012">
    <property type="entry name" value="ASPARTATE 1-DECARBOXYLASE"/>
    <property type="match status" value="1"/>
</dbReference>
<keyword evidence="2" id="KW-0566">Pantothenate biosynthesis</keyword>
<keyword evidence="8" id="KW-0670">Pyruvate</keyword>
<keyword evidence="4" id="KW-0068">Autocatalytic cleavage</keyword>
<dbReference type="GO" id="GO:0004068">
    <property type="term" value="F:aspartate 1-decarboxylase activity"/>
    <property type="evidence" value="ECO:0007669"/>
    <property type="project" value="InterPro"/>
</dbReference>
<comment type="caution">
    <text evidence="9">The sequence shown here is derived from an EMBL/GenBank/DDBJ whole genome shotgun (WGS) entry which is preliminary data.</text>
</comment>
<evidence type="ECO:0000256" key="2">
    <source>
        <dbReference type="ARBA" id="ARBA00022655"/>
    </source>
</evidence>
<evidence type="ECO:0008006" key="10">
    <source>
        <dbReference type="Google" id="ProtNLM"/>
    </source>
</evidence>
<gene>
    <name evidence="9" type="ORF">S01H1_82872</name>
</gene>
<dbReference type="GO" id="GO:0006523">
    <property type="term" value="P:alanine biosynthetic process"/>
    <property type="evidence" value="ECO:0007669"/>
    <property type="project" value="InterPro"/>
</dbReference>
<proteinExistence type="inferred from homology"/>
<protein>
    <recommendedName>
        <fullName evidence="10">Aspartate 1-decarboxylase</fullName>
    </recommendedName>
</protein>
<keyword evidence="3" id="KW-0210">Decarboxylase</keyword>
<dbReference type="GO" id="GO:0005829">
    <property type="term" value="C:cytosol"/>
    <property type="evidence" value="ECO:0007669"/>
    <property type="project" value="TreeGrafter"/>
</dbReference>
<evidence type="ECO:0000256" key="8">
    <source>
        <dbReference type="ARBA" id="ARBA00023317"/>
    </source>
</evidence>
<dbReference type="AlphaFoldDB" id="X0YVS2"/>
<dbReference type="InterPro" id="IPR009010">
    <property type="entry name" value="Asp_de-COase-like_dom_sf"/>
</dbReference>
<evidence type="ECO:0000256" key="5">
    <source>
        <dbReference type="ARBA" id="ARBA00023145"/>
    </source>
</evidence>
<keyword evidence="7" id="KW-0704">Schiff base</keyword>
<dbReference type="CDD" id="cd06919">
    <property type="entry name" value="Asp_decarbox"/>
    <property type="match status" value="1"/>
</dbReference>
<dbReference type="HAMAP" id="MF_00446">
    <property type="entry name" value="PanD"/>
    <property type="match status" value="1"/>
</dbReference>
<dbReference type="EMBL" id="BARS01056230">
    <property type="protein sequence ID" value="GAG52413.1"/>
    <property type="molecule type" value="Genomic_DNA"/>
</dbReference>
<evidence type="ECO:0000256" key="7">
    <source>
        <dbReference type="ARBA" id="ARBA00023270"/>
    </source>
</evidence>
<reference evidence="9" key="1">
    <citation type="journal article" date="2014" name="Front. Microbiol.">
        <title>High frequency of phylogenetically diverse reductive dehalogenase-homologous genes in deep subseafloor sedimentary metagenomes.</title>
        <authorList>
            <person name="Kawai M."/>
            <person name="Futagami T."/>
            <person name="Toyoda A."/>
            <person name="Takaki Y."/>
            <person name="Nishi S."/>
            <person name="Hori S."/>
            <person name="Arai W."/>
            <person name="Tsubouchi T."/>
            <person name="Morono Y."/>
            <person name="Uchiyama I."/>
            <person name="Ito T."/>
            <person name="Fujiyama A."/>
            <person name="Inagaki F."/>
            <person name="Takami H."/>
        </authorList>
    </citation>
    <scope>NUCLEOTIDE SEQUENCE</scope>
    <source>
        <strain evidence="9">Expedition CK06-06</strain>
    </source>
</reference>
<dbReference type="NCBIfam" id="TIGR00223">
    <property type="entry name" value="panD"/>
    <property type="match status" value="1"/>
</dbReference>
<sequence>MRTMLKSKIHRARVTQVDLDYEGSITIDRSLMEASDILPFEGVEVLNVNNGARFSTYAIEGEANSGIIGINGAAARLVAKGDIVLILSYCQVPDDEAISITPSIVRVDSQNRIVEPLPVVPLRGWQREGVGVKEEEKILSTKYEMLNNIKPQNPNDVNGLNLEI</sequence>
<keyword evidence="1" id="KW-0963">Cytoplasm</keyword>
<dbReference type="PANTHER" id="PTHR21012:SF0">
    <property type="entry name" value="ASPARTATE 1-DECARBOXYLASE"/>
    <property type="match status" value="1"/>
</dbReference>
<organism evidence="9">
    <name type="scientific">marine sediment metagenome</name>
    <dbReference type="NCBI Taxonomy" id="412755"/>
    <lineage>
        <taxon>unclassified sequences</taxon>
        <taxon>metagenomes</taxon>
        <taxon>ecological metagenomes</taxon>
    </lineage>
</organism>
<evidence type="ECO:0000256" key="3">
    <source>
        <dbReference type="ARBA" id="ARBA00022793"/>
    </source>
</evidence>
<name>X0YVS2_9ZZZZ</name>
<evidence type="ECO:0000256" key="1">
    <source>
        <dbReference type="ARBA" id="ARBA00022490"/>
    </source>
</evidence>
<accession>X0YVS2</accession>
<keyword evidence="5" id="KW-0865">Zymogen</keyword>
<keyword evidence="6" id="KW-0456">Lyase</keyword>